<organism evidence="1 2">
    <name type="scientific">Penicillium hetheringtonii</name>
    <dbReference type="NCBI Taxonomy" id="911720"/>
    <lineage>
        <taxon>Eukaryota</taxon>
        <taxon>Fungi</taxon>
        <taxon>Dikarya</taxon>
        <taxon>Ascomycota</taxon>
        <taxon>Pezizomycotina</taxon>
        <taxon>Eurotiomycetes</taxon>
        <taxon>Eurotiomycetidae</taxon>
        <taxon>Eurotiales</taxon>
        <taxon>Aspergillaceae</taxon>
        <taxon>Penicillium</taxon>
    </lineage>
</organism>
<name>A0AAD6DG71_9EURO</name>
<evidence type="ECO:0000313" key="1">
    <source>
        <dbReference type="EMBL" id="KAJ5575411.1"/>
    </source>
</evidence>
<keyword evidence="2" id="KW-1185">Reference proteome</keyword>
<sequence>MYAEGVVITTDYGVGPATKTVGIGDPTEAYQPAVASTLPNFDVELFPAKTIEGGTTTTIAAETTFLRHRQQGLRCKYVPGPADYLYIIWDVFAWKSDDQGFAGLANDFHGRLKARNVPFVPSSGSHTLRDMALHFRSILLNFKIIVLNIPFKTFADRTVPAVALTGLAFIGGQILIV</sequence>
<dbReference type="Proteomes" id="UP001216150">
    <property type="component" value="Unassembled WGS sequence"/>
</dbReference>
<evidence type="ECO:0000313" key="2">
    <source>
        <dbReference type="Proteomes" id="UP001216150"/>
    </source>
</evidence>
<accession>A0AAD6DG71</accession>
<protein>
    <submittedName>
        <fullName evidence="1">Uncharacterized protein</fullName>
    </submittedName>
</protein>
<dbReference type="AlphaFoldDB" id="A0AAD6DG71"/>
<gene>
    <name evidence="1" type="ORF">N7450_009310</name>
</gene>
<comment type="caution">
    <text evidence="1">The sequence shown here is derived from an EMBL/GenBank/DDBJ whole genome shotgun (WGS) entry which is preliminary data.</text>
</comment>
<dbReference type="EMBL" id="JAQJAC010000008">
    <property type="protein sequence ID" value="KAJ5575411.1"/>
    <property type="molecule type" value="Genomic_DNA"/>
</dbReference>
<reference evidence="1 2" key="1">
    <citation type="journal article" date="2023" name="IMA Fungus">
        <title>Comparative genomic study of the Penicillium genus elucidates a diverse pangenome and 15 lateral gene transfer events.</title>
        <authorList>
            <person name="Petersen C."/>
            <person name="Sorensen T."/>
            <person name="Nielsen M.R."/>
            <person name="Sondergaard T.E."/>
            <person name="Sorensen J.L."/>
            <person name="Fitzpatrick D.A."/>
            <person name="Frisvad J.C."/>
            <person name="Nielsen K.L."/>
        </authorList>
    </citation>
    <scope>NUCLEOTIDE SEQUENCE [LARGE SCALE GENOMIC DNA]</scope>
    <source>
        <strain evidence="1 2">IBT 29057</strain>
    </source>
</reference>
<proteinExistence type="predicted"/>